<feature type="non-terminal residue" evidence="4">
    <location>
        <position position="1"/>
    </location>
</feature>
<dbReference type="Pfam" id="PF06943">
    <property type="entry name" value="zf-LSD1"/>
    <property type="match status" value="3"/>
</dbReference>
<name>A0A843V6B3_COLES</name>
<dbReference type="InterPro" id="IPR005735">
    <property type="entry name" value="Znf_LSD1"/>
</dbReference>
<evidence type="ECO:0000259" key="3">
    <source>
        <dbReference type="Pfam" id="PF06943"/>
    </source>
</evidence>
<dbReference type="PANTHER" id="PTHR31747:SF1">
    <property type="entry name" value="PROTEIN LOL1"/>
    <property type="match status" value="1"/>
</dbReference>
<feature type="domain" description="Zinc finger LSD1-type" evidence="3">
    <location>
        <begin position="142"/>
        <end position="166"/>
    </location>
</feature>
<dbReference type="Proteomes" id="UP000652761">
    <property type="component" value="Unassembled WGS sequence"/>
</dbReference>
<keyword evidence="5" id="KW-1185">Reference proteome</keyword>
<dbReference type="NCBIfam" id="TIGR01053">
    <property type="entry name" value="LSD1"/>
    <property type="match status" value="3"/>
</dbReference>
<protein>
    <recommendedName>
        <fullName evidence="3">Zinc finger LSD1-type domain-containing protein</fullName>
    </recommendedName>
</protein>
<evidence type="ECO:0000313" key="5">
    <source>
        <dbReference type="Proteomes" id="UP000652761"/>
    </source>
</evidence>
<evidence type="ECO:0000256" key="2">
    <source>
        <dbReference type="ARBA" id="ARBA00023242"/>
    </source>
</evidence>
<dbReference type="EMBL" id="NMUH01001362">
    <property type="protein sequence ID" value="MQL91628.1"/>
    <property type="molecule type" value="Genomic_DNA"/>
</dbReference>
<dbReference type="PANTHER" id="PTHR31747">
    <property type="entry name" value="PROTEIN LSD1"/>
    <property type="match status" value="1"/>
</dbReference>
<comment type="subcellular location">
    <subcellularLocation>
        <location evidence="1">Nucleus</location>
    </subcellularLocation>
</comment>
<evidence type="ECO:0000256" key="1">
    <source>
        <dbReference type="ARBA" id="ARBA00004123"/>
    </source>
</evidence>
<dbReference type="AlphaFoldDB" id="A0A843V6B3"/>
<gene>
    <name evidence="4" type="ORF">Taro_024242</name>
</gene>
<comment type="caution">
    <text evidence="4">The sequence shown here is derived from an EMBL/GenBank/DDBJ whole genome shotgun (WGS) entry which is preliminary data.</text>
</comment>
<proteinExistence type="predicted"/>
<reference evidence="4" key="1">
    <citation type="submission" date="2017-07" db="EMBL/GenBank/DDBJ databases">
        <title>Taro Niue Genome Assembly and Annotation.</title>
        <authorList>
            <person name="Atibalentja N."/>
            <person name="Keating K."/>
            <person name="Fields C.J."/>
        </authorList>
    </citation>
    <scope>NUCLEOTIDE SEQUENCE</scope>
    <source>
        <strain evidence="4">Niue_2</strain>
        <tissue evidence="4">Leaf</tissue>
    </source>
</reference>
<dbReference type="InterPro" id="IPR040319">
    <property type="entry name" value="LSD1-like"/>
</dbReference>
<feature type="domain" description="Zinc finger LSD1-type" evidence="3">
    <location>
        <begin position="180"/>
        <end position="204"/>
    </location>
</feature>
<accession>A0A843V6B3</accession>
<organism evidence="4 5">
    <name type="scientific">Colocasia esculenta</name>
    <name type="common">Wild taro</name>
    <name type="synonym">Arum esculentum</name>
    <dbReference type="NCBI Taxonomy" id="4460"/>
    <lineage>
        <taxon>Eukaryota</taxon>
        <taxon>Viridiplantae</taxon>
        <taxon>Streptophyta</taxon>
        <taxon>Embryophyta</taxon>
        <taxon>Tracheophyta</taxon>
        <taxon>Spermatophyta</taxon>
        <taxon>Magnoliopsida</taxon>
        <taxon>Liliopsida</taxon>
        <taxon>Araceae</taxon>
        <taxon>Aroideae</taxon>
        <taxon>Colocasieae</taxon>
        <taxon>Colocasia</taxon>
    </lineage>
</organism>
<evidence type="ECO:0000313" key="4">
    <source>
        <dbReference type="EMBL" id="MQL91628.1"/>
    </source>
</evidence>
<keyword evidence="2" id="KW-0539">Nucleus</keyword>
<feature type="domain" description="Zinc finger LSD1-type" evidence="3">
    <location>
        <begin position="103"/>
        <end position="127"/>
    </location>
</feature>
<sequence length="264" mass="28226">LLSDRQRRSSDSSRRRRISAIAGDWALESGNDHRIPATAVGRRNPAPAAGGDFRLENWQGLLTPAAGNASSARAIPHSAGAGAGAIHPTKWSAFSCAQSQLVCSGCRNLLLYPVGATSVCCAVCNAVTAVPPPGTEMAQLLCGGCHTLLMYIRGATSVQCSCCHTINLALEANQVAHVNCGNCRMLLMYQYGARSVKCAVCNFVTQIGVSSMEIPGFSLSFPCMVVHINKKFELIKRLKKTSLIPLNAANILKDEQLQMFFLLC</sequence>
<dbReference type="GO" id="GO:0005634">
    <property type="term" value="C:nucleus"/>
    <property type="evidence" value="ECO:0007669"/>
    <property type="project" value="UniProtKB-SubCell"/>
</dbReference>
<dbReference type="OrthoDB" id="5594417at2759"/>